<proteinExistence type="predicted"/>
<protein>
    <submittedName>
        <fullName evidence="3">Uncharacterized protein</fullName>
    </submittedName>
</protein>
<accession>A0AAN6YZH8</accession>
<reference evidence="3" key="2">
    <citation type="submission" date="2023-05" db="EMBL/GenBank/DDBJ databases">
        <authorList>
            <consortium name="Lawrence Berkeley National Laboratory"/>
            <person name="Steindorff A."/>
            <person name="Hensen N."/>
            <person name="Bonometti L."/>
            <person name="Westerberg I."/>
            <person name="Brannstrom I.O."/>
            <person name="Guillou S."/>
            <person name="Cros-Aarteil S."/>
            <person name="Calhoun S."/>
            <person name="Haridas S."/>
            <person name="Kuo A."/>
            <person name="Mondo S."/>
            <person name="Pangilinan J."/>
            <person name="Riley R."/>
            <person name="Labutti K."/>
            <person name="Andreopoulos B."/>
            <person name="Lipzen A."/>
            <person name="Chen C."/>
            <person name="Yanf M."/>
            <person name="Daum C."/>
            <person name="Ng V."/>
            <person name="Clum A."/>
            <person name="Ohm R."/>
            <person name="Martin F."/>
            <person name="Silar P."/>
            <person name="Natvig D."/>
            <person name="Lalanne C."/>
            <person name="Gautier V."/>
            <person name="Ament-Velasquez S.L."/>
            <person name="Kruys A."/>
            <person name="Hutchinson M.I."/>
            <person name="Powell A.J."/>
            <person name="Barry K."/>
            <person name="Miller A.N."/>
            <person name="Grigoriev I.V."/>
            <person name="Debuchy R."/>
            <person name="Gladieux P."/>
            <person name="Thoren M.H."/>
            <person name="Johannesson H."/>
        </authorList>
    </citation>
    <scope>NUCLEOTIDE SEQUENCE</scope>
    <source>
        <strain evidence="3">CBS 731.68</strain>
    </source>
</reference>
<feature type="compositionally biased region" description="Basic and acidic residues" evidence="1">
    <location>
        <begin position="123"/>
        <end position="134"/>
    </location>
</feature>
<keyword evidence="2" id="KW-1133">Transmembrane helix</keyword>
<keyword evidence="4" id="KW-1185">Reference proteome</keyword>
<evidence type="ECO:0000313" key="4">
    <source>
        <dbReference type="Proteomes" id="UP001302602"/>
    </source>
</evidence>
<dbReference type="EMBL" id="MU853250">
    <property type="protein sequence ID" value="KAK4119333.1"/>
    <property type="molecule type" value="Genomic_DNA"/>
</dbReference>
<comment type="caution">
    <text evidence="3">The sequence shown here is derived from an EMBL/GenBank/DDBJ whole genome shotgun (WGS) entry which is preliminary data.</text>
</comment>
<dbReference type="GeneID" id="87826341"/>
<evidence type="ECO:0000256" key="1">
    <source>
        <dbReference type="SAM" id="MobiDB-lite"/>
    </source>
</evidence>
<evidence type="ECO:0000313" key="3">
    <source>
        <dbReference type="EMBL" id="KAK4119333.1"/>
    </source>
</evidence>
<evidence type="ECO:0000256" key="2">
    <source>
        <dbReference type="SAM" id="Phobius"/>
    </source>
</evidence>
<keyword evidence="2" id="KW-0472">Membrane</keyword>
<feature type="transmembrane region" description="Helical" evidence="2">
    <location>
        <begin position="9"/>
        <end position="29"/>
    </location>
</feature>
<dbReference type="AlphaFoldDB" id="A0AAN6YZH8"/>
<sequence>MAVDIDQRIITRLVTLGAFFLAYYAYYSYPTLPSRKISSGNAVYDPSVVDVLVVKAMLKKALSLPPEIIDSIVDLAEYWPHTTSEVSFEPPMTACGGLGRKENMFLLRSPPLGLHTWRRVSHRTNDPKPVDRAPLKPQPPGEEFSADDFQALIASPIPLLAHPCRRIVFTFKSHDQGWGGLPNDRGTYFGSWTWFEAGLERWCKTNPAQTDSATQQAQQAPQPSLKLDDLCTVLPEVEQGPNSHGYAYNHTLHPREDLKIQCNLTAEKQSKVHRVVWSYVDDIDPERDVEAAERLAEQGRGKATGNAKFVRDLKLGDIVTIWAKARFGNWRNAVEWVKMEVFYAV</sequence>
<dbReference type="Proteomes" id="UP001302602">
    <property type="component" value="Unassembled WGS sequence"/>
</dbReference>
<feature type="region of interest" description="Disordered" evidence="1">
    <location>
        <begin position="122"/>
        <end position="142"/>
    </location>
</feature>
<keyword evidence="2" id="KW-0812">Transmembrane</keyword>
<reference evidence="3" key="1">
    <citation type="journal article" date="2023" name="Mol. Phylogenet. Evol.">
        <title>Genome-scale phylogeny and comparative genomics of the fungal order Sordariales.</title>
        <authorList>
            <person name="Hensen N."/>
            <person name="Bonometti L."/>
            <person name="Westerberg I."/>
            <person name="Brannstrom I.O."/>
            <person name="Guillou S."/>
            <person name="Cros-Aarteil S."/>
            <person name="Calhoun S."/>
            <person name="Haridas S."/>
            <person name="Kuo A."/>
            <person name="Mondo S."/>
            <person name="Pangilinan J."/>
            <person name="Riley R."/>
            <person name="LaButti K."/>
            <person name="Andreopoulos B."/>
            <person name="Lipzen A."/>
            <person name="Chen C."/>
            <person name="Yan M."/>
            <person name="Daum C."/>
            <person name="Ng V."/>
            <person name="Clum A."/>
            <person name="Steindorff A."/>
            <person name="Ohm R.A."/>
            <person name="Martin F."/>
            <person name="Silar P."/>
            <person name="Natvig D.O."/>
            <person name="Lalanne C."/>
            <person name="Gautier V."/>
            <person name="Ament-Velasquez S.L."/>
            <person name="Kruys A."/>
            <person name="Hutchinson M.I."/>
            <person name="Powell A.J."/>
            <person name="Barry K."/>
            <person name="Miller A.N."/>
            <person name="Grigoriev I.V."/>
            <person name="Debuchy R."/>
            <person name="Gladieux P."/>
            <person name="Hiltunen Thoren M."/>
            <person name="Johannesson H."/>
        </authorList>
    </citation>
    <scope>NUCLEOTIDE SEQUENCE</scope>
    <source>
        <strain evidence="3">CBS 731.68</strain>
    </source>
</reference>
<name>A0AAN6YZH8_9PEZI</name>
<dbReference type="RefSeq" id="XP_062643106.1">
    <property type="nucleotide sequence ID" value="XM_062789571.1"/>
</dbReference>
<gene>
    <name evidence="3" type="ORF">N657DRAFT_581874</name>
</gene>
<organism evidence="3 4">
    <name type="scientific">Parathielavia appendiculata</name>
    <dbReference type="NCBI Taxonomy" id="2587402"/>
    <lineage>
        <taxon>Eukaryota</taxon>
        <taxon>Fungi</taxon>
        <taxon>Dikarya</taxon>
        <taxon>Ascomycota</taxon>
        <taxon>Pezizomycotina</taxon>
        <taxon>Sordariomycetes</taxon>
        <taxon>Sordariomycetidae</taxon>
        <taxon>Sordariales</taxon>
        <taxon>Chaetomiaceae</taxon>
        <taxon>Parathielavia</taxon>
    </lineage>
</organism>